<evidence type="ECO:0000313" key="5">
    <source>
        <dbReference type="EMBL" id="GBL85393.1"/>
    </source>
</evidence>
<comment type="caution">
    <text evidence="2">The sequence shown here is derived from an EMBL/GenBank/DDBJ whole genome shotgun (WGS) entry which is preliminary data.</text>
</comment>
<feature type="domain" description="DUF7041" evidence="1">
    <location>
        <begin position="1"/>
        <end position="72"/>
    </location>
</feature>
<keyword evidence="6" id="KW-1185">Reference proteome</keyword>
<dbReference type="Proteomes" id="UP000499080">
    <property type="component" value="Unassembled WGS sequence"/>
</dbReference>
<name>A0A4Y2B028_ARAVE</name>
<evidence type="ECO:0000313" key="4">
    <source>
        <dbReference type="EMBL" id="GBL85382.1"/>
    </source>
</evidence>
<evidence type="ECO:0000313" key="2">
    <source>
        <dbReference type="EMBL" id="GBL85368.1"/>
    </source>
</evidence>
<dbReference type="EMBL" id="BGPR01081999">
    <property type="protein sequence ID" value="GBL85382.1"/>
    <property type="molecule type" value="Genomic_DNA"/>
</dbReference>
<dbReference type="PANTHER" id="PTHR33327">
    <property type="entry name" value="ENDONUCLEASE"/>
    <property type="match status" value="1"/>
</dbReference>
<accession>A0A4Y2B028</accession>
<dbReference type="PANTHER" id="PTHR33327:SF3">
    <property type="entry name" value="RNA-DIRECTED DNA POLYMERASE"/>
    <property type="match status" value="1"/>
</dbReference>
<protein>
    <recommendedName>
        <fullName evidence="1">DUF7041 domain-containing protein</fullName>
    </recommendedName>
</protein>
<organism evidence="2 6">
    <name type="scientific">Araneus ventricosus</name>
    <name type="common">Orbweaver spider</name>
    <name type="synonym">Epeira ventricosa</name>
    <dbReference type="NCBI Taxonomy" id="182803"/>
    <lineage>
        <taxon>Eukaryota</taxon>
        <taxon>Metazoa</taxon>
        <taxon>Ecdysozoa</taxon>
        <taxon>Arthropoda</taxon>
        <taxon>Chelicerata</taxon>
        <taxon>Arachnida</taxon>
        <taxon>Araneae</taxon>
        <taxon>Araneomorphae</taxon>
        <taxon>Entelegynae</taxon>
        <taxon>Araneoidea</taxon>
        <taxon>Araneidae</taxon>
        <taxon>Araneus</taxon>
    </lineage>
</organism>
<evidence type="ECO:0000313" key="3">
    <source>
        <dbReference type="EMBL" id="GBL85376.1"/>
    </source>
</evidence>
<dbReference type="InterPro" id="IPR055469">
    <property type="entry name" value="DUF7041"/>
</dbReference>
<evidence type="ECO:0000259" key="1">
    <source>
        <dbReference type="Pfam" id="PF23055"/>
    </source>
</evidence>
<dbReference type="EMBL" id="BGPR01081996">
    <property type="protein sequence ID" value="GBL85368.1"/>
    <property type="molecule type" value="Genomic_DNA"/>
</dbReference>
<dbReference type="EMBL" id="BGPR01081998">
    <property type="protein sequence ID" value="GBL85376.1"/>
    <property type="molecule type" value="Genomic_DNA"/>
</dbReference>
<evidence type="ECO:0000313" key="6">
    <source>
        <dbReference type="Proteomes" id="UP000499080"/>
    </source>
</evidence>
<gene>
    <name evidence="2" type="ORF">AVEN_14998_1</name>
    <name evidence="3" type="ORF">AVEN_21731_1</name>
    <name evidence="4" type="ORF">AVEN_34824_1</name>
    <name evidence="5" type="ORF">AVEN_58688_1</name>
</gene>
<dbReference type="AlphaFoldDB" id="A0A4Y2B028"/>
<sequence>MVEATFKLAVPKPITSGVTKYNYCVAHITHKAAAIVRDVIVFPDRTVPYKYFTEVIKTCGESKTLEIRHLLTGAEQLGDRKPSELLRVM</sequence>
<proteinExistence type="predicted"/>
<dbReference type="OrthoDB" id="6458305at2759"/>
<reference evidence="2 6" key="1">
    <citation type="journal article" date="2019" name="Sci. Rep.">
        <title>Orb-weaving spider Araneus ventricosus genome elucidates the spidroin gene catalogue.</title>
        <authorList>
            <person name="Kono N."/>
            <person name="Nakamura H."/>
            <person name="Ohtoshi R."/>
            <person name="Moran D.A.P."/>
            <person name="Shinohara A."/>
            <person name="Yoshida Y."/>
            <person name="Fujiwara M."/>
            <person name="Mori M."/>
            <person name="Tomita M."/>
            <person name="Arakawa K."/>
        </authorList>
    </citation>
    <scope>NUCLEOTIDE SEQUENCE [LARGE SCALE GENOMIC DNA]</scope>
</reference>
<dbReference type="EMBL" id="BGPR01082002">
    <property type="protein sequence ID" value="GBL85393.1"/>
    <property type="molecule type" value="Genomic_DNA"/>
</dbReference>
<dbReference type="Pfam" id="PF23055">
    <property type="entry name" value="DUF7041"/>
    <property type="match status" value="1"/>
</dbReference>